<name>A0A2U8E7B7_9BACT</name>
<comment type="function">
    <text evidence="5">Attaches a formyl group to the free amino group of methionyl-tRNA(fMet). The formyl group appears to play a dual role in the initiator identity of N-formylmethionyl-tRNA by promoting its recognition by IF2 and preventing the misappropriation of this tRNA by the elongation apparatus.</text>
</comment>
<sequence>MGSDPIALPLLNWIAGADGAQHARIVAVYTQPDRPSGRGMKIRPNAIKTWALERGIPVHQPEKLTDETRAELAALEPDLSLVMAYGHILRDDFINTPRLGTLNLHTSLLPKYRGASPIQTAIACGERETGVSLMRIVRKLDAGPVADVERVRIENLDTALDVEQKLAAACVPLIARALPRLATGELQFTEQNEADATFCRRLDKADGALDFNVPAAVLAARINGLYPWPACSVEINGTYPIKFGQADSVEWTIPTWMSILSGYKGKVSCVSFGNTLMWGAGGLAGTADPLPPGTILPSDTSIIHIATADGILRIHRLQRPYGKMVPAADFQVGWSISPGKQLSSQPMTKLLS</sequence>
<evidence type="ECO:0000313" key="8">
    <source>
        <dbReference type="EMBL" id="AWI10655.1"/>
    </source>
</evidence>
<gene>
    <name evidence="5" type="primary">fmt</name>
    <name evidence="8" type="ORF">CKA38_11300</name>
</gene>
<dbReference type="InterPro" id="IPR036477">
    <property type="entry name" value="Formyl_transf_N_sf"/>
</dbReference>
<keyword evidence="4 5" id="KW-0648">Protein biosynthesis</keyword>
<dbReference type="InterPro" id="IPR002376">
    <property type="entry name" value="Formyl_transf_N"/>
</dbReference>
<dbReference type="Pfam" id="PF00551">
    <property type="entry name" value="Formyl_trans_N"/>
    <property type="match status" value="1"/>
</dbReference>
<protein>
    <recommendedName>
        <fullName evidence="2 5">Methionyl-tRNA formyltransferase</fullName>
        <ecNumber evidence="2 5">2.1.2.9</ecNumber>
    </recommendedName>
</protein>
<dbReference type="InterPro" id="IPR044135">
    <property type="entry name" value="Met-tRNA-FMT_C"/>
</dbReference>
<evidence type="ECO:0000256" key="1">
    <source>
        <dbReference type="ARBA" id="ARBA00010699"/>
    </source>
</evidence>
<dbReference type="KEGG" id="elut:CKA38_11300"/>
<dbReference type="GO" id="GO:0005829">
    <property type="term" value="C:cytosol"/>
    <property type="evidence" value="ECO:0007669"/>
    <property type="project" value="TreeGrafter"/>
</dbReference>
<dbReference type="Pfam" id="PF02911">
    <property type="entry name" value="Formyl_trans_C"/>
    <property type="match status" value="1"/>
</dbReference>
<feature type="binding site" evidence="5">
    <location>
        <begin position="107"/>
        <end position="110"/>
    </location>
    <ligand>
        <name>(6S)-5,6,7,8-tetrahydrofolate</name>
        <dbReference type="ChEBI" id="CHEBI:57453"/>
    </ligand>
</feature>
<keyword evidence="3 5" id="KW-0808">Transferase</keyword>
<dbReference type="CDD" id="cd08646">
    <property type="entry name" value="FMT_core_Met-tRNA-FMT_N"/>
    <property type="match status" value="1"/>
</dbReference>
<dbReference type="SUPFAM" id="SSF50486">
    <property type="entry name" value="FMT C-terminal domain-like"/>
    <property type="match status" value="1"/>
</dbReference>
<feature type="domain" description="Formyl transferase C-terminal" evidence="7">
    <location>
        <begin position="201"/>
        <end position="330"/>
    </location>
</feature>
<evidence type="ECO:0000256" key="2">
    <source>
        <dbReference type="ARBA" id="ARBA00012261"/>
    </source>
</evidence>
<dbReference type="GO" id="GO:0004479">
    <property type="term" value="F:methionyl-tRNA formyltransferase activity"/>
    <property type="evidence" value="ECO:0007669"/>
    <property type="project" value="UniProtKB-UniRule"/>
</dbReference>
<dbReference type="InterPro" id="IPR005794">
    <property type="entry name" value="Fmt"/>
</dbReference>
<dbReference type="InterPro" id="IPR041711">
    <property type="entry name" value="Met-tRNA-FMT_N"/>
</dbReference>
<evidence type="ECO:0000256" key="5">
    <source>
        <dbReference type="HAMAP-Rule" id="MF_00182"/>
    </source>
</evidence>
<reference evidence="8 9" key="1">
    <citation type="journal article" date="2018" name="Syst. Appl. Microbiol.">
        <title>Ereboglobus luteus gen. nov. sp. nov. from cockroach guts, and new insights into the oxygen relationship of the genera Opitutus and Didymococcus (Verrucomicrobia: Opitutaceae).</title>
        <authorList>
            <person name="Tegtmeier D."/>
            <person name="Belitz A."/>
            <person name="Radek R."/>
            <person name="Heimerl T."/>
            <person name="Brune A."/>
        </authorList>
    </citation>
    <scope>NUCLEOTIDE SEQUENCE [LARGE SCALE GENOMIC DNA]</scope>
    <source>
        <strain evidence="8 9">Ho45</strain>
    </source>
</reference>
<evidence type="ECO:0000259" key="7">
    <source>
        <dbReference type="Pfam" id="PF02911"/>
    </source>
</evidence>
<dbReference type="HAMAP" id="MF_00182">
    <property type="entry name" value="Formyl_trans"/>
    <property type="match status" value="1"/>
</dbReference>
<feature type="domain" description="Formyl transferase N-terminal" evidence="6">
    <location>
        <begin position="18"/>
        <end position="170"/>
    </location>
</feature>
<accession>A0A2U8E7B7</accession>
<evidence type="ECO:0000313" key="9">
    <source>
        <dbReference type="Proteomes" id="UP000244896"/>
    </source>
</evidence>
<dbReference type="AlphaFoldDB" id="A0A2U8E7B7"/>
<dbReference type="EMBL" id="CP023004">
    <property type="protein sequence ID" value="AWI10655.1"/>
    <property type="molecule type" value="Genomic_DNA"/>
</dbReference>
<dbReference type="InterPro" id="IPR005793">
    <property type="entry name" value="Formyl_trans_C"/>
</dbReference>
<dbReference type="PANTHER" id="PTHR11138:SF5">
    <property type="entry name" value="METHIONYL-TRNA FORMYLTRANSFERASE, MITOCHONDRIAL"/>
    <property type="match status" value="1"/>
</dbReference>
<keyword evidence="9" id="KW-1185">Reference proteome</keyword>
<evidence type="ECO:0000259" key="6">
    <source>
        <dbReference type="Pfam" id="PF00551"/>
    </source>
</evidence>
<organism evidence="8 9">
    <name type="scientific">Ereboglobus luteus</name>
    <dbReference type="NCBI Taxonomy" id="1796921"/>
    <lineage>
        <taxon>Bacteria</taxon>
        <taxon>Pseudomonadati</taxon>
        <taxon>Verrucomicrobiota</taxon>
        <taxon>Opitutia</taxon>
        <taxon>Opitutales</taxon>
        <taxon>Opitutaceae</taxon>
        <taxon>Ereboglobus</taxon>
    </lineage>
</organism>
<dbReference type="InterPro" id="IPR011034">
    <property type="entry name" value="Formyl_transferase-like_C_sf"/>
</dbReference>
<dbReference type="NCBIfam" id="TIGR00460">
    <property type="entry name" value="fmt"/>
    <property type="match status" value="1"/>
</dbReference>
<dbReference type="OrthoDB" id="9802815at2"/>
<evidence type="ECO:0000256" key="4">
    <source>
        <dbReference type="ARBA" id="ARBA00022917"/>
    </source>
</evidence>
<comment type="catalytic activity">
    <reaction evidence="5">
        <text>L-methionyl-tRNA(fMet) + (6R)-10-formyltetrahydrofolate = N-formyl-L-methionyl-tRNA(fMet) + (6S)-5,6,7,8-tetrahydrofolate + H(+)</text>
        <dbReference type="Rhea" id="RHEA:24380"/>
        <dbReference type="Rhea" id="RHEA-COMP:9952"/>
        <dbReference type="Rhea" id="RHEA-COMP:9953"/>
        <dbReference type="ChEBI" id="CHEBI:15378"/>
        <dbReference type="ChEBI" id="CHEBI:57453"/>
        <dbReference type="ChEBI" id="CHEBI:78530"/>
        <dbReference type="ChEBI" id="CHEBI:78844"/>
        <dbReference type="ChEBI" id="CHEBI:195366"/>
        <dbReference type="EC" id="2.1.2.9"/>
    </reaction>
</comment>
<dbReference type="SUPFAM" id="SSF53328">
    <property type="entry name" value="Formyltransferase"/>
    <property type="match status" value="1"/>
</dbReference>
<dbReference type="EC" id="2.1.2.9" evidence="2 5"/>
<dbReference type="CDD" id="cd08704">
    <property type="entry name" value="Met_tRNA_FMT_C"/>
    <property type="match status" value="1"/>
</dbReference>
<dbReference type="PANTHER" id="PTHR11138">
    <property type="entry name" value="METHIONYL-TRNA FORMYLTRANSFERASE"/>
    <property type="match status" value="1"/>
</dbReference>
<dbReference type="Proteomes" id="UP000244896">
    <property type="component" value="Chromosome"/>
</dbReference>
<comment type="similarity">
    <text evidence="1 5">Belongs to the Fmt family.</text>
</comment>
<dbReference type="Gene3D" id="3.40.50.12230">
    <property type="match status" value="1"/>
</dbReference>
<proteinExistence type="inferred from homology"/>
<evidence type="ECO:0000256" key="3">
    <source>
        <dbReference type="ARBA" id="ARBA00022679"/>
    </source>
</evidence>